<dbReference type="Gene3D" id="1.10.287.1060">
    <property type="entry name" value="ESAT-6-like"/>
    <property type="match status" value="1"/>
</dbReference>
<evidence type="ECO:0000313" key="1">
    <source>
        <dbReference type="EMBL" id="QDU61448.1"/>
    </source>
</evidence>
<dbReference type="Proteomes" id="UP000317093">
    <property type="component" value="Chromosome"/>
</dbReference>
<name>A0A518B384_9BACT</name>
<dbReference type="AlphaFoldDB" id="A0A518B384"/>
<proteinExistence type="predicted"/>
<evidence type="ECO:0000313" key="2">
    <source>
        <dbReference type="Proteomes" id="UP000317093"/>
    </source>
</evidence>
<organism evidence="1 2">
    <name type="scientific">Kolteria novifilia</name>
    <dbReference type="NCBI Taxonomy" id="2527975"/>
    <lineage>
        <taxon>Bacteria</taxon>
        <taxon>Pseudomonadati</taxon>
        <taxon>Planctomycetota</taxon>
        <taxon>Planctomycetia</taxon>
        <taxon>Kolteriales</taxon>
        <taxon>Kolteriaceae</taxon>
        <taxon>Kolteria</taxon>
    </lineage>
</organism>
<dbReference type="EMBL" id="CP036279">
    <property type="protein sequence ID" value="QDU61448.1"/>
    <property type="molecule type" value="Genomic_DNA"/>
</dbReference>
<protein>
    <submittedName>
        <fullName evidence="1">Uncharacterized protein</fullName>
    </submittedName>
</protein>
<gene>
    <name evidence="1" type="ORF">Pan216_23050</name>
</gene>
<dbReference type="RefSeq" id="WP_145258041.1">
    <property type="nucleotide sequence ID" value="NZ_CP036279.1"/>
</dbReference>
<reference evidence="1 2" key="1">
    <citation type="submission" date="2019-02" db="EMBL/GenBank/DDBJ databases">
        <title>Deep-cultivation of Planctomycetes and their phenomic and genomic characterization uncovers novel biology.</title>
        <authorList>
            <person name="Wiegand S."/>
            <person name="Jogler M."/>
            <person name="Boedeker C."/>
            <person name="Pinto D."/>
            <person name="Vollmers J."/>
            <person name="Rivas-Marin E."/>
            <person name="Kohn T."/>
            <person name="Peeters S.H."/>
            <person name="Heuer A."/>
            <person name="Rast P."/>
            <person name="Oberbeckmann S."/>
            <person name="Bunk B."/>
            <person name="Jeske O."/>
            <person name="Meyerdierks A."/>
            <person name="Storesund J.E."/>
            <person name="Kallscheuer N."/>
            <person name="Luecker S."/>
            <person name="Lage O.M."/>
            <person name="Pohl T."/>
            <person name="Merkel B.J."/>
            <person name="Hornburger P."/>
            <person name="Mueller R.-W."/>
            <person name="Bruemmer F."/>
            <person name="Labrenz M."/>
            <person name="Spormann A.M."/>
            <person name="Op den Camp H."/>
            <person name="Overmann J."/>
            <person name="Amann R."/>
            <person name="Jetten M.S.M."/>
            <person name="Mascher T."/>
            <person name="Medema M.H."/>
            <person name="Devos D.P."/>
            <person name="Kaster A.-K."/>
            <person name="Ovreas L."/>
            <person name="Rohde M."/>
            <person name="Galperin M.Y."/>
            <person name="Jogler C."/>
        </authorList>
    </citation>
    <scope>NUCLEOTIDE SEQUENCE [LARGE SCALE GENOMIC DNA]</scope>
    <source>
        <strain evidence="1 2">Pan216</strain>
    </source>
</reference>
<accession>A0A518B384</accession>
<keyword evidence="2" id="KW-1185">Reference proteome</keyword>
<dbReference type="OrthoDB" id="285317at2"/>
<sequence>MNLSGGAGKLRDAFETLRTRWEDVSETWDDPASRSFGEDVIEPYAQHVTGTLNAMRRLAEVLDKAQQQIRQDSF</sequence>
<dbReference type="KEGG" id="knv:Pan216_23050"/>